<organism evidence="2">
    <name type="scientific">viral metagenome</name>
    <dbReference type="NCBI Taxonomy" id="1070528"/>
    <lineage>
        <taxon>unclassified sequences</taxon>
        <taxon>metagenomes</taxon>
        <taxon>organismal metagenomes</taxon>
    </lineage>
</organism>
<dbReference type="EMBL" id="MT143972">
    <property type="protein sequence ID" value="QJA44012.1"/>
    <property type="molecule type" value="Genomic_DNA"/>
</dbReference>
<dbReference type="AlphaFoldDB" id="A0A6H1Z976"/>
<evidence type="ECO:0000313" key="3">
    <source>
        <dbReference type="EMBL" id="QJH93755.1"/>
    </source>
</evidence>
<reference evidence="2" key="1">
    <citation type="submission" date="2020-03" db="EMBL/GenBank/DDBJ databases">
        <title>The deep terrestrial virosphere.</title>
        <authorList>
            <person name="Holmfeldt K."/>
            <person name="Nilsson E."/>
            <person name="Simone D."/>
            <person name="Lopez-Fernandez M."/>
            <person name="Wu X."/>
            <person name="de Brujin I."/>
            <person name="Lundin D."/>
            <person name="Andersson A."/>
            <person name="Bertilsson S."/>
            <person name="Dopson M."/>
        </authorList>
    </citation>
    <scope>NUCLEOTIDE SEQUENCE</scope>
    <source>
        <strain evidence="2">TM448A00065</strain>
        <strain evidence="3">TM448B00134</strain>
    </source>
</reference>
<protein>
    <submittedName>
        <fullName evidence="2">Uncharacterized protein</fullName>
    </submittedName>
</protein>
<feature type="compositionally biased region" description="Basic and acidic residues" evidence="1">
    <location>
        <begin position="54"/>
        <end position="63"/>
    </location>
</feature>
<gene>
    <name evidence="2" type="ORF">TM448A00065_0058</name>
    <name evidence="3" type="ORF">TM448B00134_0049</name>
</gene>
<evidence type="ECO:0000313" key="2">
    <source>
        <dbReference type="EMBL" id="QJA44012.1"/>
    </source>
</evidence>
<accession>A0A6H1Z976</accession>
<name>A0A6H1Z976_9ZZZZ</name>
<dbReference type="EMBL" id="MT144591">
    <property type="protein sequence ID" value="QJH93755.1"/>
    <property type="molecule type" value="Genomic_DNA"/>
</dbReference>
<evidence type="ECO:0000256" key="1">
    <source>
        <dbReference type="SAM" id="MobiDB-lite"/>
    </source>
</evidence>
<proteinExistence type="predicted"/>
<sequence length="63" mass="6950">MRFRQAGGFFVAMAPVYPLGGGSVNWAEFIFTSWEYSTAGGCNPEPKRPYVAPKTDDHGRILP</sequence>
<feature type="region of interest" description="Disordered" evidence="1">
    <location>
        <begin position="43"/>
        <end position="63"/>
    </location>
</feature>